<dbReference type="GO" id="GO:0016491">
    <property type="term" value="F:oxidoreductase activity"/>
    <property type="evidence" value="ECO:0007669"/>
    <property type="project" value="UniProtKB-KW"/>
</dbReference>
<comment type="caution">
    <text evidence="7">The sequence shown here is derived from an EMBL/GenBank/DDBJ whole genome shotgun (WGS) entry which is preliminary data.</text>
</comment>
<dbReference type="GO" id="GO:0016020">
    <property type="term" value="C:membrane"/>
    <property type="evidence" value="ECO:0007669"/>
    <property type="project" value="InterPro"/>
</dbReference>
<reference evidence="7" key="1">
    <citation type="journal article" date="2020" name="bioRxiv">
        <title>Hybrid origin of Populus tomentosa Carr. identified through genome sequencing and phylogenomic analysis.</title>
        <authorList>
            <person name="An X."/>
            <person name="Gao K."/>
            <person name="Chen Z."/>
            <person name="Li J."/>
            <person name="Yang X."/>
            <person name="Yang X."/>
            <person name="Zhou J."/>
            <person name="Guo T."/>
            <person name="Zhao T."/>
            <person name="Huang S."/>
            <person name="Miao D."/>
            <person name="Khan W.U."/>
            <person name="Rao P."/>
            <person name="Ye M."/>
            <person name="Lei B."/>
            <person name="Liao W."/>
            <person name="Wang J."/>
            <person name="Ji L."/>
            <person name="Li Y."/>
            <person name="Guo B."/>
            <person name="Mustafa N.S."/>
            <person name="Li S."/>
            <person name="Yun Q."/>
            <person name="Keller S.R."/>
            <person name="Mao J."/>
            <person name="Zhang R."/>
            <person name="Strauss S.H."/>
        </authorList>
    </citation>
    <scope>NUCLEOTIDE SEQUENCE</scope>
    <source>
        <strain evidence="7">GM15</strain>
        <tissue evidence="7">Leaf</tissue>
    </source>
</reference>
<organism evidence="7 8">
    <name type="scientific">Populus tomentosa</name>
    <name type="common">Chinese white poplar</name>
    <dbReference type="NCBI Taxonomy" id="118781"/>
    <lineage>
        <taxon>Eukaryota</taxon>
        <taxon>Viridiplantae</taxon>
        <taxon>Streptophyta</taxon>
        <taxon>Embryophyta</taxon>
        <taxon>Tracheophyta</taxon>
        <taxon>Spermatophyta</taxon>
        <taxon>Magnoliopsida</taxon>
        <taxon>eudicotyledons</taxon>
        <taxon>Gunneridae</taxon>
        <taxon>Pentapetalae</taxon>
        <taxon>rosids</taxon>
        <taxon>fabids</taxon>
        <taxon>Malpighiales</taxon>
        <taxon>Salicaceae</taxon>
        <taxon>Saliceae</taxon>
        <taxon>Populus</taxon>
    </lineage>
</organism>
<dbReference type="InterPro" id="IPR050791">
    <property type="entry name" value="Aldo-Keto_reductase"/>
</dbReference>
<dbReference type="PANTHER" id="PTHR43625">
    <property type="entry name" value="AFLATOXIN B1 ALDEHYDE REDUCTASE"/>
    <property type="match status" value="1"/>
</dbReference>
<evidence type="ECO:0000313" key="7">
    <source>
        <dbReference type="EMBL" id="KAG6773367.1"/>
    </source>
</evidence>
<keyword evidence="4" id="KW-0472">Membrane</keyword>
<dbReference type="InterPro" id="IPR003684">
    <property type="entry name" value="Porin_alphabac"/>
</dbReference>
<evidence type="ECO:0000256" key="2">
    <source>
        <dbReference type="ARBA" id="ARBA00022857"/>
    </source>
</evidence>
<dbReference type="AlphaFoldDB" id="A0A8X7ZSL6"/>
<dbReference type="EMBL" id="JAAWWB010000010">
    <property type="protein sequence ID" value="KAG6773367.1"/>
    <property type="molecule type" value="Genomic_DNA"/>
</dbReference>
<evidence type="ECO:0000256" key="3">
    <source>
        <dbReference type="ARBA" id="ARBA00023002"/>
    </source>
</evidence>
<dbReference type="PANTHER" id="PTHR43625:SF86">
    <property type="entry name" value="NADP-DEPENDENT OXIDOREDUCTASE DOMAIN-CONTAINING PROTEIN"/>
    <property type="match status" value="1"/>
</dbReference>
<sequence length="607" mass="67101">MAEGQRVDIPRVKLGTQGLELAILGEFPEDVGTSIIKEAFNQGIKFFDTTDIYGPYTNEVLIHLTAKFGIVKRSFDIKNIINVPIRGNPEYVRACTDASAQRLDVEYNELYCQHRTDTSTENSLLALATRKKMAEEQRVTIPRVKLGSQGLEVSKLGFGCTGLSGMYKAPPPEEVSISIIKYAFNKGITFFDTSDAYGPHTNEILIGKLLSEPPVPLSWRRLAESQPLRPLKEQSTTGEARHTEYAPGSHSNQVSRHRGTRVGRRSHSIWAGYAHLATGPRFHADAVVAAQPESLEYVRICDAYGAGYFYIPGSQTCLKIGDYVRTKGAWYNAYNLGPGSDRDTYWHTRAHLQLDTASDTEYGPLKIETILRWDWNDGGSTSTNLLWSYISLGGFTVGKEDSAYNLYAGDIVNYDGPYELNQLAYNYDACNDFTTVISLVDSNSGSDSSSYDDAWVKAKANHYAPNVIAGAGYKAGNFGFKVIDGYDSIIEEGAIKACVDVDFGAFTAFLMGGWNTDGKKLNQYAGSNLDIFACPTGRGNLYGWGDWAVWGGVGVSINEKLKFNIQLAYSDSKIFAATTNVKWNPIKYLVIQPTVAYTNWDSIKQDQ</sequence>
<dbReference type="GO" id="GO:0015288">
    <property type="term" value="F:porin activity"/>
    <property type="evidence" value="ECO:0007669"/>
    <property type="project" value="InterPro"/>
</dbReference>
<dbReference type="GO" id="GO:0005737">
    <property type="term" value="C:cytoplasm"/>
    <property type="evidence" value="ECO:0007669"/>
    <property type="project" value="TreeGrafter"/>
</dbReference>
<evidence type="ECO:0000313" key="8">
    <source>
        <dbReference type="Proteomes" id="UP000886885"/>
    </source>
</evidence>
<keyword evidence="8" id="KW-1185">Reference proteome</keyword>
<keyword evidence="2" id="KW-0521">NADP</keyword>
<feature type="domain" description="NADP-dependent oxidoreductase" evidence="6">
    <location>
        <begin position="14"/>
        <end position="121"/>
    </location>
</feature>
<gene>
    <name evidence="7" type="ORF">POTOM_020639</name>
</gene>
<evidence type="ECO:0000256" key="5">
    <source>
        <dbReference type="SAM" id="MobiDB-lite"/>
    </source>
</evidence>
<dbReference type="OrthoDB" id="37537at2759"/>
<keyword evidence="3" id="KW-0560">Oxidoreductase</keyword>
<dbReference type="Pfam" id="PF00248">
    <property type="entry name" value="Aldo_ket_red"/>
    <property type="match status" value="2"/>
</dbReference>
<feature type="region of interest" description="Disordered" evidence="5">
    <location>
        <begin position="226"/>
        <end position="259"/>
    </location>
</feature>
<evidence type="ECO:0000256" key="1">
    <source>
        <dbReference type="ARBA" id="ARBA00022448"/>
    </source>
</evidence>
<feature type="domain" description="NADP-dependent oxidoreductase" evidence="6">
    <location>
        <begin position="155"/>
        <end position="213"/>
    </location>
</feature>
<keyword evidence="1" id="KW-0813">Transport</keyword>
<accession>A0A8X7ZSL6</accession>
<dbReference type="Pfam" id="PF02530">
    <property type="entry name" value="Porin_2"/>
    <property type="match status" value="1"/>
</dbReference>
<dbReference type="InterPro" id="IPR023210">
    <property type="entry name" value="NADP_OxRdtase_dom"/>
</dbReference>
<proteinExistence type="predicted"/>
<name>A0A8X7ZSL6_POPTO</name>
<evidence type="ECO:0000259" key="6">
    <source>
        <dbReference type="Pfam" id="PF00248"/>
    </source>
</evidence>
<dbReference type="Proteomes" id="UP000886885">
    <property type="component" value="Chromosome 5D"/>
</dbReference>
<protein>
    <recommendedName>
        <fullName evidence="6">NADP-dependent oxidoreductase domain-containing protein</fullName>
    </recommendedName>
</protein>
<evidence type="ECO:0000256" key="4">
    <source>
        <dbReference type="ARBA" id="ARBA00023136"/>
    </source>
</evidence>